<accession>A0A146K7Y3</accession>
<dbReference type="GO" id="GO:0070482">
    <property type="term" value="P:response to oxygen levels"/>
    <property type="evidence" value="ECO:0007669"/>
    <property type="project" value="TreeGrafter"/>
</dbReference>
<name>A0A146K7Y3_9EUKA</name>
<keyword evidence="1" id="KW-0812">Transmembrane</keyword>
<dbReference type="GO" id="GO:0004383">
    <property type="term" value="F:guanylate cyclase activity"/>
    <property type="evidence" value="ECO:0007669"/>
    <property type="project" value="TreeGrafter"/>
</dbReference>
<dbReference type="PROSITE" id="PS50125">
    <property type="entry name" value="GUANYLATE_CYCLASE_2"/>
    <property type="match status" value="1"/>
</dbReference>
<feature type="domain" description="Guanylate cyclase" evidence="2">
    <location>
        <begin position="330"/>
        <end position="479"/>
    </location>
</feature>
<feature type="transmembrane region" description="Helical" evidence="1">
    <location>
        <begin position="193"/>
        <end position="217"/>
    </location>
</feature>
<dbReference type="Gene3D" id="3.30.70.1230">
    <property type="entry name" value="Nucleotide cyclase"/>
    <property type="match status" value="1"/>
</dbReference>
<keyword evidence="1" id="KW-0472">Membrane</keyword>
<reference evidence="3" key="1">
    <citation type="submission" date="2015-07" db="EMBL/GenBank/DDBJ databases">
        <title>Adaptation to a free-living lifestyle via gene acquisitions in the diplomonad Trepomonas sp. PC1.</title>
        <authorList>
            <person name="Xu F."/>
            <person name="Jerlstrom-Hultqvist J."/>
            <person name="Kolisko M."/>
            <person name="Simpson A.G.B."/>
            <person name="Roger A.J."/>
            <person name="Svard S.G."/>
            <person name="Andersson J.O."/>
        </authorList>
    </citation>
    <scope>NUCLEOTIDE SEQUENCE</scope>
    <source>
        <strain evidence="3">PC1</strain>
    </source>
</reference>
<protein>
    <submittedName>
        <fullName evidence="3">Adenylate and Guanylate cyclase catalytic domain-containing protein</fullName>
    </submittedName>
</protein>
<dbReference type="InterPro" id="IPR001054">
    <property type="entry name" value="A/G_cyclase"/>
</dbReference>
<feature type="non-terminal residue" evidence="3">
    <location>
        <position position="1"/>
    </location>
</feature>
<proteinExistence type="predicted"/>
<dbReference type="InterPro" id="IPR029787">
    <property type="entry name" value="Nucleotide_cyclase"/>
</dbReference>
<feature type="transmembrane region" description="Helical" evidence="1">
    <location>
        <begin position="21"/>
        <end position="41"/>
    </location>
</feature>
<dbReference type="SMART" id="SM00044">
    <property type="entry name" value="CYCc"/>
    <property type="match status" value="1"/>
</dbReference>
<dbReference type="PANTHER" id="PTHR45655:SF13">
    <property type="entry name" value="SOLUBLE GUANYLATE CYCLASE GCY-32-RELATED"/>
    <property type="match status" value="1"/>
</dbReference>
<dbReference type="EMBL" id="GDID01003644">
    <property type="protein sequence ID" value="JAP92962.1"/>
    <property type="molecule type" value="Transcribed_RNA"/>
</dbReference>
<dbReference type="SUPFAM" id="SSF55073">
    <property type="entry name" value="Nucleotide cyclase"/>
    <property type="match status" value="1"/>
</dbReference>
<dbReference type="AlphaFoldDB" id="A0A146K7Y3"/>
<sequence>FEKMAAEKPFVFNLWIKHVKIPLFFFDILIYGLGGLLSKIVCRRLNQKVWIFNVQVIFNDFHTFISWVQFVVSIVFHIQQMNYISKLRQEAKRQLISPNPENVTKLFQNPFIKVNAVYCIFNHVVTFLKIFSSLRLKEEQIKFNRSIVSMLAIDVFLNQTTIFIQSHFISQVISVISYNQKINFVMSVLKASIFMLSCPMLGLLYLVFHIIQSIFLFPSCEHFMEYCQITDELENQLQQGKQLLKNILPQITIDSLLLTISEKSAKENGLLNNKHKIFRLKSPDELYKNLTTETDYYNLRLNQLCRKYLKIPNPHSFGTQRPCIDFGEVSYLNVDVMNFTQFCAQTSVDQTMQFLSRLFNKFDQRIKLAKNLIQVKISGDCYEILSLPVLIKKYYGKINFDEQKMQKLKQYESVIQLISVGLGFINDCNLISQEFSKFKDQLGLRIGISLGNVTGNLLGDKMCRFDAVGKPVIEAEQCQMSTEKNTIMLSEEASRVFEEGKEVIRDYIVEYITAEELKNNKVRMQDEAIYFDFIKVDDKVVINGVQ</sequence>
<evidence type="ECO:0000313" key="3">
    <source>
        <dbReference type="EMBL" id="JAP92962.1"/>
    </source>
</evidence>
<dbReference type="GO" id="GO:0019934">
    <property type="term" value="P:cGMP-mediated signaling"/>
    <property type="evidence" value="ECO:0007669"/>
    <property type="project" value="TreeGrafter"/>
</dbReference>
<dbReference type="Pfam" id="PF00211">
    <property type="entry name" value="Guanylate_cyc"/>
    <property type="match status" value="1"/>
</dbReference>
<dbReference type="PANTHER" id="PTHR45655">
    <property type="entry name" value="GUANYLATE CYCLASE SOLUBLE SUBUNIT BETA-2"/>
    <property type="match status" value="1"/>
</dbReference>
<keyword evidence="1" id="KW-1133">Transmembrane helix</keyword>
<evidence type="ECO:0000256" key="1">
    <source>
        <dbReference type="SAM" id="Phobius"/>
    </source>
</evidence>
<organism evidence="3">
    <name type="scientific">Trepomonas sp. PC1</name>
    <dbReference type="NCBI Taxonomy" id="1076344"/>
    <lineage>
        <taxon>Eukaryota</taxon>
        <taxon>Metamonada</taxon>
        <taxon>Diplomonadida</taxon>
        <taxon>Hexamitidae</taxon>
        <taxon>Hexamitinae</taxon>
        <taxon>Trepomonas</taxon>
    </lineage>
</organism>
<evidence type="ECO:0000259" key="2">
    <source>
        <dbReference type="PROSITE" id="PS50125"/>
    </source>
</evidence>
<dbReference type="GO" id="GO:0008074">
    <property type="term" value="C:guanylate cyclase complex, soluble"/>
    <property type="evidence" value="ECO:0007669"/>
    <property type="project" value="TreeGrafter"/>
</dbReference>
<gene>
    <name evidence="3" type="ORF">TPC1_14922</name>
</gene>